<dbReference type="InterPro" id="IPR005522">
    <property type="entry name" value="IPK"/>
</dbReference>
<protein>
    <recommendedName>
        <fullName evidence="8">Inositol polyphosphate multikinase</fullName>
        <ecNumber evidence="8">2.7.1.140</ecNumber>
        <ecNumber evidence="8">2.7.1.151</ecNumber>
    </recommendedName>
</protein>
<organism evidence="9 10">
    <name type="scientific">Papaver atlanticum</name>
    <dbReference type="NCBI Taxonomy" id="357466"/>
    <lineage>
        <taxon>Eukaryota</taxon>
        <taxon>Viridiplantae</taxon>
        <taxon>Streptophyta</taxon>
        <taxon>Embryophyta</taxon>
        <taxon>Tracheophyta</taxon>
        <taxon>Spermatophyta</taxon>
        <taxon>Magnoliopsida</taxon>
        <taxon>Ranunculales</taxon>
        <taxon>Papaveraceae</taxon>
        <taxon>Papaveroideae</taxon>
        <taxon>Papaver</taxon>
    </lineage>
</organism>
<dbReference type="PANTHER" id="PTHR12400">
    <property type="entry name" value="INOSITOL POLYPHOSPHATE KINASE"/>
    <property type="match status" value="1"/>
</dbReference>
<dbReference type="EC" id="2.7.1.140" evidence="8"/>
<dbReference type="EMBL" id="JAJJMB010015535">
    <property type="protein sequence ID" value="KAI3853727.1"/>
    <property type="molecule type" value="Genomic_DNA"/>
</dbReference>
<comment type="catalytic activity">
    <reaction evidence="6 8">
        <text>1D-myo-inositol 1,4,5-trisphosphate + 2 ATP = 1D-myo-inositol 1,3,4,5,6-pentakisphosphate + 2 ADP + 2 H(+)</text>
        <dbReference type="Rhea" id="RHEA:32359"/>
        <dbReference type="ChEBI" id="CHEBI:15378"/>
        <dbReference type="ChEBI" id="CHEBI:30616"/>
        <dbReference type="ChEBI" id="CHEBI:57733"/>
        <dbReference type="ChEBI" id="CHEBI:203600"/>
        <dbReference type="ChEBI" id="CHEBI:456216"/>
        <dbReference type="EC" id="2.7.1.151"/>
    </reaction>
</comment>
<gene>
    <name evidence="9" type="ORF">MKW98_025244</name>
</gene>
<keyword evidence="4 8" id="KW-0418">Kinase</keyword>
<evidence type="ECO:0000256" key="4">
    <source>
        <dbReference type="ARBA" id="ARBA00022777"/>
    </source>
</evidence>
<dbReference type="PANTHER" id="PTHR12400:SF51">
    <property type="entry name" value="INOSITOL POLYPHOSPHATE MULTIKINASE"/>
    <property type="match status" value="1"/>
</dbReference>
<evidence type="ECO:0000256" key="7">
    <source>
        <dbReference type="ARBA" id="ARBA00036525"/>
    </source>
</evidence>
<dbReference type="Gene3D" id="3.30.470.160">
    <property type="entry name" value="Inositol polyphosphate kinase"/>
    <property type="match status" value="1"/>
</dbReference>
<dbReference type="GO" id="GO:0005524">
    <property type="term" value="F:ATP binding"/>
    <property type="evidence" value="ECO:0007669"/>
    <property type="project" value="UniProtKB-KW"/>
</dbReference>
<keyword evidence="10" id="KW-1185">Reference proteome</keyword>
<dbReference type="AlphaFoldDB" id="A0AAD4S2T9"/>
<keyword evidence="2 8" id="KW-0808">Transferase</keyword>
<evidence type="ECO:0000256" key="3">
    <source>
        <dbReference type="ARBA" id="ARBA00022741"/>
    </source>
</evidence>
<keyword evidence="3 8" id="KW-0547">Nucleotide-binding</keyword>
<accession>A0AAD4S2T9</accession>
<dbReference type="GO" id="GO:0008440">
    <property type="term" value="F:inositol-1,4,5-trisphosphate 3-kinase activity"/>
    <property type="evidence" value="ECO:0007669"/>
    <property type="project" value="TreeGrafter"/>
</dbReference>
<comment type="function">
    <text evidence="8">Inositol phosphate kinase with a broad substrate specificity.</text>
</comment>
<dbReference type="Pfam" id="PF03770">
    <property type="entry name" value="IPK"/>
    <property type="match status" value="1"/>
</dbReference>
<comment type="similarity">
    <text evidence="1 8">Belongs to the inositol phosphokinase (IPK) family.</text>
</comment>
<evidence type="ECO:0000313" key="10">
    <source>
        <dbReference type="Proteomes" id="UP001202328"/>
    </source>
</evidence>
<evidence type="ECO:0000256" key="5">
    <source>
        <dbReference type="ARBA" id="ARBA00022840"/>
    </source>
</evidence>
<dbReference type="GO" id="GO:0051765">
    <property type="term" value="F:inositol tetrakisphosphate kinase activity"/>
    <property type="evidence" value="ECO:0007669"/>
    <property type="project" value="TreeGrafter"/>
</dbReference>
<dbReference type="GO" id="GO:0005634">
    <property type="term" value="C:nucleus"/>
    <property type="evidence" value="ECO:0007669"/>
    <property type="project" value="TreeGrafter"/>
</dbReference>
<proteinExistence type="inferred from homology"/>
<name>A0AAD4S2T9_9MAGN</name>
<dbReference type="GO" id="GO:0032958">
    <property type="term" value="P:inositol phosphate biosynthetic process"/>
    <property type="evidence" value="ECO:0007669"/>
    <property type="project" value="InterPro"/>
</dbReference>
<reference evidence="9" key="1">
    <citation type="submission" date="2022-04" db="EMBL/GenBank/DDBJ databases">
        <title>A functionally conserved STORR gene fusion in Papaver species that diverged 16.8 million years ago.</title>
        <authorList>
            <person name="Catania T."/>
        </authorList>
    </citation>
    <scope>NUCLEOTIDE SEQUENCE</scope>
    <source>
        <strain evidence="9">S-188037</strain>
    </source>
</reference>
<evidence type="ECO:0000313" key="9">
    <source>
        <dbReference type="EMBL" id="KAI3853727.1"/>
    </source>
</evidence>
<keyword evidence="5 8" id="KW-0067">ATP-binding</keyword>
<comment type="caution">
    <text evidence="9">The sequence shown here is derived from an EMBL/GenBank/DDBJ whole genome shotgun (WGS) entry which is preliminary data.</text>
</comment>
<dbReference type="SUPFAM" id="SSF56104">
    <property type="entry name" value="SAICAR synthase-like"/>
    <property type="match status" value="1"/>
</dbReference>
<dbReference type="InterPro" id="IPR038286">
    <property type="entry name" value="IPK_sf"/>
</dbReference>
<comment type="catalytic activity">
    <reaction evidence="7 8">
        <text>1D-myo-inositol 1,3,4,6-tetrakisphosphate + ATP = 1D-myo-inositol 1,3,4,5,6-pentakisphosphate + ADP + H(+)</text>
        <dbReference type="Rhea" id="RHEA:12717"/>
        <dbReference type="ChEBI" id="CHEBI:15378"/>
        <dbReference type="ChEBI" id="CHEBI:30616"/>
        <dbReference type="ChEBI" id="CHEBI:57660"/>
        <dbReference type="ChEBI" id="CHEBI:57733"/>
        <dbReference type="ChEBI" id="CHEBI:456216"/>
        <dbReference type="EC" id="2.7.1.140"/>
    </reaction>
</comment>
<evidence type="ECO:0000256" key="2">
    <source>
        <dbReference type="ARBA" id="ARBA00022679"/>
    </source>
</evidence>
<dbReference type="EC" id="2.7.1.151" evidence="8"/>
<evidence type="ECO:0000256" key="1">
    <source>
        <dbReference type="ARBA" id="ARBA00007374"/>
    </source>
</evidence>
<sequence>MFKVPDHQVAGHRGPLVDDSGRFYKPLQNNERGTKEVAFYTSFSANSKIPTHVRRYFPIYHGTQFLESSDGSGMHPHLVLQDIVSNRQNPSVMDIKMGSRTCYPQASEDYITRCFQKDRESTSVPLGFKICGLQTYDSEKLGYWKPQKDVVKKFTSEDVKMTLKRFVSSNSSSDAEPDCLRATKVYGGSDGILAQLLELKAWFEDQTIYHFNSCSILMVYGQGVEDGAQVKLVDFAHVVDGEGVIDHNFLGGLCVLIKFVSDILVSSTTRSKTTA</sequence>
<dbReference type="Proteomes" id="UP001202328">
    <property type="component" value="Unassembled WGS sequence"/>
</dbReference>
<evidence type="ECO:0000256" key="6">
    <source>
        <dbReference type="ARBA" id="ARBA00036164"/>
    </source>
</evidence>
<dbReference type="GO" id="GO:0005737">
    <property type="term" value="C:cytoplasm"/>
    <property type="evidence" value="ECO:0007669"/>
    <property type="project" value="TreeGrafter"/>
</dbReference>
<evidence type="ECO:0000256" key="8">
    <source>
        <dbReference type="RuleBase" id="RU363090"/>
    </source>
</evidence>